<sequence length="82" mass="9449">MRILILGMAWLFIATPALARHKDYAAVDPGISCPNDRVVWVNTRTKIYHLEGERWFGRTKQGQFECERAAKKEGDRETENGQ</sequence>
<proteinExistence type="predicted"/>
<feature type="signal peptide" evidence="1">
    <location>
        <begin position="1"/>
        <end position="19"/>
    </location>
</feature>
<keyword evidence="3" id="KW-1185">Reference proteome</keyword>
<evidence type="ECO:0000313" key="3">
    <source>
        <dbReference type="Proteomes" id="UP000500767"/>
    </source>
</evidence>
<keyword evidence="2" id="KW-0614">Plasmid</keyword>
<protein>
    <submittedName>
        <fullName evidence="2">Uncharacterized protein</fullName>
    </submittedName>
</protein>
<dbReference type="Proteomes" id="UP000500767">
    <property type="component" value="Plasmid unnamed1"/>
</dbReference>
<dbReference type="EMBL" id="CP053709">
    <property type="protein sequence ID" value="QKE93014.1"/>
    <property type="molecule type" value="Genomic_DNA"/>
</dbReference>
<dbReference type="RefSeq" id="WP_171837677.1">
    <property type="nucleotide sequence ID" value="NZ_CP053709.1"/>
</dbReference>
<organism evidence="2 3">
    <name type="scientific">Lichenicola cladoniae</name>
    <dbReference type="NCBI Taxonomy" id="1484109"/>
    <lineage>
        <taxon>Bacteria</taxon>
        <taxon>Pseudomonadati</taxon>
        <taxon>Pseudomonadota</taxon>
        <taxon>Alphaproteobacteria</taxon>
        <taxon>Acetobacterales</taxon>
        <taxon>Acetobacteraceae</taxon>
        <taxon>Lichenicola</taxon>
    </lineage>
</organism>
<name>A0A6M8HWR0_9PROT</name>
<geneLocation type="plasmid" evidence="2 3">
    <name>unnamed1</name>
</geneLocation>
<feature type="chain" id="PRO_5026855349" evidence="1">
    <location>
        <begin position="20"/>
        <end position="82"/>
    </location>
</feature>
<dbReference type="AlphaFoldDB" id="A0A6M8HWR0"/>
<dbReference type="KEGG" id="lck:HN018_22695"/>
<evidence type="ECO:0000256" key="1">
    <source>
        <dbReference type="SAM" id="SignalP"/>
    </source>
</evidence>
<evidence type="ECO:0000313" key="2">
    <source>
        <dbReference type="EMBL" id="QKE93014.1"/>
    </source>
</evidence>
<reference evidence="2 3" key="1">
    <citation type="journal article" date="2014" name="World J. Microbiol. Biotechnol.">
        <title>Biodiversity and physiological characteristics of Antarctic and Arctic lichens-associated bacteria.</title>
        <authorList>
            <person name="Lee Y.M."/>
            <person name="Kim E.H."/>
            <person name="Lee H.K."/>
            <person name="Hong S.G."/>
        </authorList>
    </citation>
    <scope>NUCLEOTIDE SEQUENCE [LARGE SCALE GENOMIC DNA]</scope>
    <source>
        <strain evidence="2 3">PAMC 26569</strain>
        <plasmid evidence="2">unnamed1</plasmid>
    </source>
</reference>
<accession>A0A6M8HWR0</accession>
<keyword evidence="1" id="KW-0732">Signal</keyword>
<gene>
    <name evidence="2" type="ORF">HN018_22695</name>
</gene>